<evidence type="ECO:0000259" key="3">
    <source>
        <dbReference type="Pfam" id="PF16586"/>
    </source>
</evidence>
<dbReference type="Gene3D" id="2.60.40.10">
    <property type="entry name" value="Immunoglobulins"/>
    <property type="match status" value="1"/>
</dbReference>
<dbReference type="InterPro" id="IPR013783">
    <property type="entry name" value="Ig-like_fold"/>
</dbReference>
<feature type="region of interest" description="Disordered" evidence="1">
    <location>
        <begin position="130"/>
        <end position="160"/>
    </location>
</feature>
<evidence type="ECO:0008006" key="6">
    <source>
        <dbReference type="Google" id="ProtNLM"/>
    </source>
</evidence>
<dbReference type="AlphaFoldDB" id="A0A7W5H4U0"/>
<dbReference type="RefSeq" id="WP_184303538.1">
    <property type="nucleotide sequence ID" value="NZ_JACHXU010000004.1"/>
</dbReference>
<evidence type="ECO:0000256" key="1">
    <source>
        <dbReference type="SAM" id="MobiDB-lite"/>
    </source>
</evidence>
<dbReference type="Pfam" id="PF16586">
    <property type="entry name" value="DUF5060"/>
    <property type="match status" value="1"/>
</dbReference>
<proteinExistence type="predicted"/>
<dbReference type="Gene3D" id="2.60.120.1620">
    <property type="match status" value="1"/>
</dbReference>
<organism evidence="4 5">
    <name type="scientific">Aporhodopirellula rubra</name>
    <dbReference type="NCBI Taxonomy" id="980271"/>
    <lineage>
        <taxon>Bacteria</taxon>
        <taxon>Pseudomonadati</taxon>
        <taxon>Planctomycetota</taxon>
        <taxon>Planctomycetia</taxon>
        <taxon>Pirellulales</taxon>
        <taxon>Pirellulaceae</taxon>
        <taxon>Aporhodopirellula</taxon>
    </lineage>
</organism>
<feature type="domain" description="Putative collagen-binding" evidence="2">
    <location>
        <begin position="528"/>
        <end position="605"/>
    </location>
</feature>
<sequence length="1029" mass="113959">MNRIIGVVAFCVGGILVAGHVSNVAAEKASNQDAVSISGERQQWHNVTLTIDGPNASEDGNPNPFLDYRMQVTFHHPASGLTYRVPGYFAADGDAANTGATSGNQWRAHLAPDHAGTWSYEVSFRQGPNVAISDQSDAGSPVDPVDGLKGEFDISESTKSGRDFRGKGRLNYVGKHHLRFAGSGEYFLKAGVDAPENLLAYRDFDGDFKTDGKKDNLVKDWAPHVQDWREGDPTWQNGKGKGLIGAVNYLASQGLNAFSFLTLNIDGDDCNAFPYTRYDERGRIDCSRMDQWAIVFEHGTRNGMYLHFKTQEAENVHLLDEGHLGPQRKLYYRELIARFGHNLALNWNLGEEVGYKSNPNTQDKKDWADYFWTHDPYQHPIVIHNGNNHFDLLGNESALTGFSLQTNKEDFRNVHNRTREYIRRSVEAGKPWVVACDEPGDASHALVPDEEDPTRDNARKNALWGNLMAGGAGVEWYFGYKHAHSDLTCQDFRVRESMWKPCRIALEFFENEKIPFWDMTNANELVANQDAYCLRQKGELYLVFRKHGGPIEVDLAEATGVFEVLWFNPRAGGSMQHGSTKAVMGGGKVAIGTPPGNDEQDWLAIIRPGDEKFRSVAMVSEAKRSPSGEGSAAPKTSATRMVLSALNDFQFTPSGEFVMGYKDNARRAMAIDAAKHQDKFAAAESTFQGKPGTYDLVLTTLTETDGESSYRVRVAGKKIGEVQNPGANKDYQPIKHRFRRVALQRGDTIRVEFNSASNGKIPEGTGFAFSRGRWRSIELIAEGGGGGGGGAAQAKRQTQTSVVATAGESVFEMTYDPSKAKKVHLQSGGVVVVEAENYDAVDRQEHRQWCLTTLESTPGIQPDPDPSHAEGAVGGAYLELLPDTRVTHADPLVRGVSFAPRGGQCSVLYYPIVFEEPGRYYVWSRICCTGSEDNGMHVGIDGEWPESGQRIQFTGRHGQWQWDSRQRTEKVHTGVLGQIWIDVAEPGLHTVMFSMREDGFEFDRFLLTQEKNAMKSKSLDAGPDASPMR</sequence>
<gene>
    <name evidence="4" type="ORF">FHS27_001493</name>
</gene>
<dbReference type="InterPro" id="IPR032260">
    <property type="entry name" value="DUF5060"/>
</dbReference>
<name>A0A7W5H4U0_9BACT</name>
<comment type="caution">
    <text evidence="4">The sequence shown here is derived from an EMBL/GenBank/DDBJ whole genome shotgun (WGS) entry which is preliminary data.</text>
</comment>
<dbReference type="Proteomes" id="UP000536179">
    <property type="component" value="Unassembled WGS sequence"/>
</dbReference>
<accession>A0A7W5H4U0</accession>
<dbReference type="Gene3D" id="3.20.20.80">
    <property type="entry name" value="Glycosidases"/>
    <property type="match status" value="1"/>
</dbReference>
<feature type="domain" description="DUF5060" evidence="3">
    <location>
        <begin position="41"/>
        <end position="125"/>
    </location>
</feature>
<reference evidence="4 5" key="1">
    <citation type="submission" date="2020-08" db="EMBL/GenBank/DDBJ databases">
        <title>Genomic Encyclopedia of Type Strains, Phase III (KMG-III): the genomes of soil and plant-associated and newly described type strains.</title>
        <authorList>
            <person name="Whitman W."/>
        </authorList>
    </citation>
    <scope>NUCLEOTIDE SEQUENCE [LARGE SCALE GENOMIC DNA]</scope>
    <source>
        <strain evidence="4 5">CECT 8075</strain>
    </source>
</reference>
<evidence type="ECO:0000313" key="5">
    <source>
        <dbReference type="Proteomes" id="UP000536179"/>
    </source>
</evidence>
<evidence type="ECO:0000259" key="2">
    <source>
        <dbReference type="Pfam" id="PF12904"/>
    </source>
</evidence>
<keyword evidence="5" id="KW-1185">Reference proteome</keyword>
<evidence type="ECO:0000313" key="4">
    <source>
        <dbReference type="EMBL" id="MBB3205689.1"/>
    </source>
</evidence>
<dbReference type="EMBL" id="JACHXU010000004">
    <property type="protein sequence ID" value="MBB3205689.1"/>
    <property type="molecule type" value="Genomic_DNA"/>
</dbReference>
<protein>
    <recommendedName>
        <fullName evidence="6">DUF5060 domain-containing protein</fullName>
    </recommendedName>
</protein>
<dbReference type="InterPro" id="IPR024749">
    <property type="entry name" value="Collagen-bd_put"/>
</dbReference>
<dbReference type="Pfam" id="PF12904">
    <property type="entry name" value="Collagen_bind_2"/>
    <property type="match status" value="1"/>
</dbReference>